<sequence>MNIYRIHNIVILFIIGLGSVFFTRPIQAEMLDSTVSTTETTQQSSEATESASENEEVLIKNSTYAEQWLLVSTVSELQAALRNKEPYIKLADSAEVFDFGNTAIPITGDVTIDGNNRQISYDGGNLNGNKGLYSTTAGLTIRLQNMTFGSADFTVPAIGLYGIMQSEAATQLHIENVNYYSSVSAQPFYLRNANSKIYFHGTNHFMQQKADGSMGNGQEFAECNNYEFASGSSTTIVQNTNDALGSLWMPGNPSSITLGEEAEVDITSNHNFIYSDGSSNGTITLGKNSRFSLNGTNKSKGDFYYFRRPAFLNVGEGAEFSINYPNSIKLGNNSAIKFMPDSVGDFTSTESESVFDRAVGANSTFVIDNAKQLNFQGKIGSNYNPIGFAGGTGKFQFNTFQTGTAGYEILTDTQAVTPQRDAGTWTISTANISRDVFTNTPDFTTDEKARLKTTSWITLQRMAPPVELLKVDQIVEALNARFSLSEYRLNGNDNYLQGVDYKLFSKKTSEPNEEGPDFLTSQHTAGLDDEVYFDGLKEKTDYWLYVRIICDPASQSSEWLEVPFTTPQEMINVSFPIEAAFHTKKADGQQKVTAADTYTIDNHSSFAVAINATDFQELSNPTGIQLLPEADGNNQKDLFLNLTEGNKNLGVLTQKLHESPLTFSDLAGNSSTTMGFSGQYYGDTAKAQQVQYQLTLTAARKD</sequence>
<accession>R2R165</accession>
<evidence type="ECO:0000313" key="5">
    <source>
        <dbReference type="Proteomes" id="UP000014148"/>
    </source>
</evidence>
<evidence type="ECO:0000313" key="3">
    <source>
        <dbReference type="EMBL" id="EOT64181.1"/>
    </source>
</evidence>
<evidence type="ECO:0000256" key="1">
    <source>
        <dbReference type="SAM" id="MobiDB-lite"/>
    </source>
</evidence>
<proteinExistence type="predicted"/>
<dbReference type="AlphaFoldDB" id="R2R165"/>
<name>R2R165_9ENTE</name>
<dbReference type="eggNOG" id="ENOG5033ZGK">
    <property type="taxonomic scope" value="Bacteria"/>
</dbReference>
<comment type="caution">
    <text evidence="2">The sequence shown here is derived from an EMBL/GenBank/DDBJ whole genome shotgun (WGS) entry which is preliminary data.</text>
</comment>
<dbReference type="RefSeq" id="WP_010740877.1">
    <property type="nucleotide sequence ID" value="NZ_KB946250.1"/>
</dbReference>
<evidence type="ECO:0000313" key="4">
    <source>
        <dbReference type="Proteomes" id="UP000013783"/>
    </source>
</evidence>
<reference evidence="2 4" key="1">
    <citation type="submission" date="2013-02" db="EMBL/GenBank/DDBJ databases">
        <title>The Genome Sequence of Enterococcus malodoratus ATCC_43197.</title>
        <authorList>
            <consortium name="The Broad Institute Genome Sequencing Platform"/>
            <consortium name="The Broad Institute Genome Sequencing Center for Infectious Disease"/>
            <person name="Earl A.M."/>
            <person name="Gilmore M.S."/>
            <person name="Lebreton F."/>
            <person name="Walker B."/>
            <person name="Young S.K."/>
            <person name="Zeng Q."/>
            <person name="Gargeya S."/>
            <person name="Fitzgerald M."/>
            <person name="Haas B."/>
            <person name="Abouelleil A."/>
            <person name="Alvarado L."/>
            <person name="Arachchi H.M."/>
            <person name="Berlin A.M."/>
            <person name="Chapman S.B."/>
            <person name="Dewar J."/>
            <person name="Goldberg J."/>
            <person name="Griggs A."/>
            <person name="Gujja S."/>
            <person name="Hansen M."/>
            <person name="Howarth C."/>
            <person name="Imamovic A."/>
            <person name="Larimer J."/>
            <person name="McCowan C."/>
            <person name="Murphy C."/>
            <person name="Neiman D."/>
            <person name="Pearson M."/>
            <person name="Priest M."/>
            <person name="Roberts A."/>
            <person name="Saif S."/>
            <person name="Shea T."/>
            <person name="Sisk P."/>
            <person name="Sykes S."/>
            <person name="Wortman J."/>
            <person name="Nusbaum C."/>
            <person name="Birren B."/>
        </authorList>
    </citation>
    <scope>NUCLEOTIDE SEQUENCE [LARGE SCALE GENOMIC DNA]</scope>
    <source>
        <strain evidence="2 4">ATCC 43197</strain>
    </source>
</reference>
<reference evidence="3 5" key="2">
    <citation type="submission" date="2013-03" db="EMBL/GenBank/DDBJ databases">
        <title>The Genome Sequence of Enterococcus malodoratus ATCC_43197 (PacBio/Illumina hybrid assembly).</title>
        <authorList>
            <consortium name="The Broad Institute Genomics Platform"/>
            <consortium name="The Broad Institute Genome Sequencing Center for Infectious Disease"/>
            <person name="Earl A."/>
            <person name="Russ C."/>
            <person name="Gilmore M."/>
            <person name="Surin D."/>
            <person name="Walker B."/>
            <person name="Young S."/>
            <person name="Zeng Q."/>
            <person name="Gargeya S."/>
            <person name="Fitzgerald M."/>
            <person name="Haas B."/>
            <person name="Abouelleil A."/>
            <person name="Allen A.W."/>
            <person name="Alvarado L."/>
            <person name="Arachchi H.M."/>
            <person name="Berlin A.M."/>
            <person name="Chapman S.B."/>
            <person name="Gainer-Dewar J."/>
            <person name="Goldberg J."/>
            <person name="Griggs A."/>
            <person name="Gujja S."/>
            <person name="Hansen M."/>
            <person name="Howarth C."/>
            <person name="Imamovic A."/>
            <person name="Ireland A."/>
            <person name="Larimer J."/>
            <person name="McCowan C."/>
            <person name="Murphy C."/>
            <person name="Pearson M."/>
            <person name="Poon T.W."/>
            <person name="Priest M."/>
            <person name="Roberts A."/>
            <person name="Saif S."/>
            <person name="Shea T."/>
            <person name="Sisk P."/>
            <person name="Sykes S."/>
            <person name="Wortman J."/>
            <person name="Nusbaum C."/>
            <person name="Birren B."/>
        </authorList>
    </citation>
    <scope>NUCLEOTIDE SEQUENCE [LARGE SCALE GENOMIC DNA]</scope>
    <source>
        <strain evidence="3 5">ATCC 43197</strain>
    </source>
</reference>
<organism evidence="2 4">
    <name type="scientific">Enterococcus malodoratus ATCC 43197</name>
    <dbReference type="NCBI Taxonomy" id="1158601"/>
    <lineage>
        <taxon>Bacteria</taxon>
        <taxon>Bacillati</taxon>
        <taxon>Bacillota</taxon>
        <taxon>Bacilli</taxon>
        <taxon>Lactobacillales</taxon>
        <taxon>Enterococcaceae</taxon>
        <taxon>Enterococcus</taxon>
    </lineage>
</organism>
<gene>
    <name evidence="3" type="ORF">I585_03378</name>
    <name evidence="2" type="ORF">UAI_02042</name>
</gene>
<evidence type="ECO:0000313" key="2">
    <source>
        <dbReference type="EMBL" id="EOH77405.1"/>
    </source>
</evidence>
<dbReference type="InterPro" id="IPR046776">
    <property type="entry name" value="Pectate_lyase_5"/>
</dbReference>
<dbReference type="EMBL" id="AJAK01000015">
    <property type="protein sequence ID" value="EOH77405.1"/>
    <property type="molecule type" value="Genomic_DNA"/>
</dbReference>
<dbReference type="Proteomes" id="UP000014148">
    <property type="component" value="Unassembled WGS sequence"/>
</dbReference>
<feature type="compositionally biased region" description="Low complexity" evidence="1">
    <location>
        <begin position="34"/>
        <end position="51"/>
    </location>
</feature>
<dbReference type="OrthoDB" id="2194183at2"/>
<dbReference type="Proteomes" id="UP000013783">
    <property type="component" value="Unassembled WGS sequence"/>
</dbReference>
<dbReference type="PATRIC" id="fig|1158601.3.peg.2013"/>
<protein>
    <submittedName>
        <fullName evidence="2">Uncharacterized protein</fullName>
    </submittedName>
</protein>
<dbReference type="EMBL" id="ASWA01000004">
    <property type="protein sequence ID" value="EOT64181.1"/>
    <property type="molecule type" value="Genomic_DNA"/>
</dbReference>
<feature type="region of interest" description="Disordered" evidence="1">
    <location>
        <begin position="34"/>
        <end position="55"/>
    </location>
</feature>
<dbReference type="Pfam" id="PF20585">
    <property type="entry name" value="Pectate_lyase_5"/>
    <property type="match status" value="1"/>
</dbReference>
<dbReference type="STRING" id="71451.RV07_GL004350"/>
<keyword evidence="5" id="KW-1185">Reference proteome</keyword>